<sequence length="408" mass="44655">MVAVDATILVAVLPEIALSLHGTSTHAFWAGTSYLLSSAVFQPVIASISTFFGRQQLLLLSLVFFTLGIVFCAAANDFTVLLVGRSVQGIGGGGIITLSQVIFCDIVPLRLRPKYFAWVLMSWSIGTTIGPITGGALVERTTWRWVFIVNSPFCVLGFVLAAFFVRIKAGATLTFSQKLKQVDWTLAPIITGVVVVMAFVAWQIWINPRSLLPMSIFYCPSAIAAFYCAMANGLLLFSALYCLPFYYIGLFLLLDLHTSYAILAVILETFGMGCGMVLTSVNVGIQAISKVEDCVMAASMYGFFRSLGMPFGIVLSGTMFQNAMKSQLLSYGLPGEIAHDSERYIYVLRTMAIDDPKRAAILDSYLKGFRGVFVLMTCVAASALAVSLFIKRFDMNKKLAENRFRTTE</sequence>
<keyword evidence="2 5" id="KW-0812">Transmembrane</keyword>
<evidence type="ECO:0000256" key="1">
    <source>
        <dbReference type="ARBA" id="ARBA00004141"/>
    </source>
</evidence>
<evidence type="ECO:0000256" key="5">
    <source>
        <dbReference type="SAM" id="Phobius"/>
    </source>
</evidence>
<dbReference type="GO" id="GO:0022857">
    <property type="term" value="F:transmembrane transporter activity"/>
    <property type="evidence" value="ECO:0007669"/>
    <property type="project" value="InterPro"/>
</dbReference>
<feature type="transmembrane region" description="Helical" evidence="5">
    <location>
        <begin position="57"/>
        <end position="76"/>
    </location>
</feature>
<keyword evidence="4 5" id="KW-0472">Membrane</keyword>
<dbReference type="PROSITE" id="PS50850">
    <property type="entry name" value="MFS"/>
    <property type="match status" value="1"/>
</dbReference>
<feature type="transmembrane region" description="Helical" evidence="5">
    <location>
        <begin position="372"/>
        <end position="390"/>
    </location>
</feature>
<keyword evidence="8" id="KW-1185">Reference proteome</keyword>
<dbReference type="OrthoDB" id="2351791at2759"/>
<evidence type="ECO:0000313" key="7">
    <source>
        <dbReference type="EMBL" id="KAF2705287.1"/>
    </source>
</evidence>
<dbReference type="PANTHER" id="PTHR23501:SF94">
    <property type="entry name" value="MAJOR FACILITATOR SUPERFAMILY (MFS) PROFILE DOMAIN-CONTAINING PROTEIN"/>
    <property type="match status" value="1"/>
</dbReference>
<organism evidence="7 8">
    <name type="scientific">Pleomassaria siparia CBS 279.74</name>
    <dbReference type="NCBI Taxonomy" id="1314801"/>
    <lineage>
        <taxon>Eukaryota</taxon>
        <taxon>Fungi</taxon>
        <taxon>Dikarya</taxon>
        <taxon>Ascomycota</taxon>
        <taxon>Pezizomycotina</taxon>
        <taxon>Dothideomycetes</taxon>
        <taxon>Pleosporomycetidae</taxon>
        <taxon>Pleosporales</taxon>
        <taxon>Pleomassariaceae</taxon>
        <taxon>Pleomassaria</taxon>
    </lineage>
</organism>
<evidence type="ECO:0000259" key="6">
    <source>
        <dbReference type="PROSITE" id="PS50850"/>
    </source>
</evidence>
<evidence type="ECO:0000256" key="2">
    <source>
        <dbReference type="ARBA" id="ARBA00022692"/>
    </source>
</evidence>
<feature type="transmembrane region" description="Helical" evidence="5">
    <location>
        <begin position="260"/>
        <end position="281"/>
    </location>
</feature>
<feature type="transmembrane region" description="Helical" evidence="5">
    <location>
        <begin position="115"/>
        <end position="137"/>
    </location>
</feature>
<feature type="transmembrane region" description="Helical" evidence="5">
    <location>
        <begin position="143"/>
        <end position="165"/>
    </location>
</feature>
<name>A0A6G1JYP3_9PLEO</name>
<feature type="transmembrane region" description="Helical" evidence="5">
    <location>
        <begin position="211"/>
        <end position="229"/>
    </location>
</feature>
<dbReference type="SUPFAM" id="SSF103473">
    <property type="entry name" value="MFS general substrate transporter"/>
    <property type="match status" value="1"/>
</dbReference>
<evidence type="ECO:0000256" key="3">
    <source>
        <dbReference type="ARBA" id="ARBA00022989"/>
    </source>
</evidence>
<feature type="transmembrane region" description="Helical" evidence="5">
    <location>
        <begin position="27"/>
        <end position="45"/>
    </location>
</feature>
<feature type="transmembrane region" description="Helical" evidence="5">
    <location>
        <begin position="186"/>
        <end position="205"/>
    </location>
</feature>
<dbReference type="GO" id="GO:0005886">
    <property type="term" value="C:plasma membrane"/>
    <property type="evidence" value="ECO:0007669"/>
    <property type="project" value="TreeGrafter"/>
</dbReference>
<comment type="subcellular location">
    <subcellularLocation>
        <location evidence="1">Membrane</location>
        <topology evidence="1">Multi-pass membrane protein</topology>
    </subcellularLocation>
</comment>
<dbReference type="Gene3D" id="1.20.1250.20">
    <property type="entry name" value="MFS general substrate transporter like domains"/>
    <property type="match status" value="1"/>
</dbReference>
<evidence type="ECO:0000313" key="8">
    <source>
        <dbReference type="Proteomes" id="UP000799428"/>
    </source>
</evidence>
<reference evidence="7" key="1">
    <citation type="journal article" date="2020" name="Stud. Mycol.">
        <title>101 Dothideomycetes genomes: a test case for predicting lifestyles and emergence of pathogens.</title>
        <authorList>
            <person name="Haridas S."/>
            <person name="Albert R."/>
            <person name="Binder M."/>
            <person name="Bloem J."/>
            <person name="Labutti K."/>
            <person name="Salamov A."/>
            <person name="Andreopoulos B."/>
            <person name="Baker S."/>
            <person name="Barry K."/>
            <person name="Bills G."/>
            <person name="Bluhm B."/>
            <person name="Cannon C."/>
            <person name="Castanera R."/>
            <person name="Culley D."/>
            <person name="Daum C."/>
            <person name="Ezra D."/>
            <person name="Gonzalez J."/>
            <person name="Henrissat B."/>
            <person name="Kuo A."/>
            <person name="Liang C."/>
            <person name="Lipzen A."/>
            <person name="Lutzoni F."/>
            <person name="Magnuson J."/>
            <person name="Mondo S."/>
            <person name="Nolan M."/>
            <person name="Ohm R."/>
            <person name="Pangilinan J."/>
            <person name="Park H.-J."/>
            <person name="Ramirez L."/>
            <person name="Alfaro M."/>
            <person name="Sun H."/>
            <person name="Tritt A."/>
            <person name="Yoshinaga Y."/>
            <person name="Zwiers L.-H."/>
            <person name="Turgeon B."/>
            <person name="Goodwin S."/>
            <person name="Spatafora J."/>
            <person name="Crous P."/>
            <person name="Grigoriev I."/>
        </authorList>
    </citation>
    <scope>NUCLEOTIDE SEQUENCE</scope>
    <source>
        <strain evidence="7">CBS 279.74</strain>
    </source>
</reference>
<evidence type="ECO:0000256" key="4">
    <source>
        <dbReference type="ARBA" id="ARBA00023136"/>
    </source>
</evidence>
<dbReference type="PANTHER" id="PTHR23501">
    <property type="entry name" value="MAJOR FACILITATOR SUPERFAMILY"/>
    <property type="match status" value="1"/>
</dbReference>
<dbReference type="InterPro" id="IPR020846">
    <property type="entry name" value="MFS_dom"/>
</dbReference>
<dbReference type="EMBL" id="MU005779">
    <property type="protein sequence ID" value="KAF2705287.1"/>
    <property type="molecule type" value="Genomic_DNA"/>
</dbReference>
<keyword evidence="3 5" id="KW-1133">Transmembrane helix</keyword>
<dbReference type="InterPro" id="IPR011701">
    <property type="entry name" value="MFS"/>
</dbReference>
<dbReference type="Pfam" id="PF07690">
    <property type="entry name" value="MFS_1"/>
    <property type="match status" value="1"/>
</dbReference>
<protein>
    <submittedName>
        <fullName evidence="7">MFS general substrate transporter</fullName>
    </submittedName>
</protein>
<feature type="transmembrane region" description="Helical" evidence="5">
    <location>
        <begin position="82"/>
        <end position="103"/>
    </location>
</feature>
<feature type="transmembrane region" description="Helical" evidence="5">
    <location>
        <begin position="302"/>
        <end position="320"/>
    </location>
</feature>
<dbReference type="InterPro" id="IPR036259">
    <property type="entry name" value="MFS_trans_sf"/>
</dbReference>
<accession>A0A6G1JYP3</accession>
<dbReference type="AlphaFoldDB" id="A0A6G1JYP3"/>
<gene>
    <name evidence="7" type="ORF">K504DRAFT_537362</name>
</gene>
<feature type="transmembrane region" description="Helical" evidence="5">
    <location>
        <begin position="234"/>
        <end position="254"/>
    </location>
</feature>
<proteinExistence type="predicted"/>
<feature type="domain" description="Major facilitator superfamily (MFS) profile" evidence="6">
    <location>
        <begin position="1"/>
        <end position="408"/>
    </location>
</feature>
<dbReference type="Proteomes" id="UP000799428">
    <property type="component" value="Unassembled WGS sequence"/>
</dbReference>